<name>A0ABR3DQH3_NEUIN</name>
<accession>A0ABR3DQH3</accession>
<dbReference type="EMBL" id="JAVLET010000001">
    <property type="protein sequence ID" value="KAL0474909.1"/>
    <property type="molecule type" value="Genomic_DNA"/>
</dbReference>
<evidence type="ECO:0000313" key="1">
    <source>
        <dbReference type="EMBL" id="KAL0474909.1"/>
    </source>
</evidence>
<comment type="caution">
    <text evidence="1">The sequence shown here is derived from an EMBL/GenBank/DDBJ whole genome shotgun (WGS) entry which is preliminary data.</text>
</comment>
<dbReference type="PANTHER" id="PTHR38846:SF1">
    <property type="entry name" value="C3H1-TYPE DOMAIN-CONTAINING PROTEIN"/>
    <property type="match status" value="1"/>
</dbReference>
<evidence type="ECO:0000313" key="2">
    <source>
        <dbReference type="Proteomes" id="UP001451303"/>
    </source>
</evidence>
<gene>
    <name evidence="1" type="ORF">QR685DRAFT_511164</name>
</gene>
<sequence length="116" mass="13477">MGKKKNRNKNNPIVGEFARYFGDNTLENWQRLCRDIGIHKELPSITKCREVLRSVHVNIYDLLDAVREGTTPQRFGNPRQLAQYSVANKKIYPRHMAEKDKVGPVRVLLRGLFRGE</sequence>
<organism evidence="1 2">
    <name type="scientific">Neurospora intermedia</name>
    <dbReference type="NCBI Taxonomy" id="5142"/>
    <lineage>
        <taxon>Eukaryota</taxon>
        <taxon>Fungi</taxon>
        <taxon>Dikarya</taxon>
        <taxon>Ascomycota</taxon>
        <taxon>Pezizomycotina</taxon>
        <taxon>Sordariomycetes</taxon>
        <taxon>Sordariomycetidae</taxon>
        <taxon>Sordariales</taxon>
        <taxon>Sordariaceae</taxon>
        <taxon>Neurospora</taxon>
    </lineage>
</organism>
<protein>
    <submittedName>
        <fullName evidence="1">Uncharacterized protein</fullName>
    </submittedName>
</protein>
<proteinExistence type="predicted"/>
<reference evidence="1 2" key="1">
    <citation type="submission" date="2023-09" db="EMBL/GenBank/DDBJ databases">
        <title>Multi-omics analysis of a traditional fermented food reveals byproduct-associated fungal strains for waste-to-food upcycling.</title>
        <authorList>
            <consortium name="Lawrence Berkeley National Laboratory"/>
            <person name="Rekdal V.M."/>
            <person name="Villalobos-Escobedo J.M."/>
            <person name="Rodriguez-Valeron N."/>
            <person name="Garcia M.O."/>
            <person name="Vasquez D.P."/>
            <person name="Damayanti I."/>
            <person name="Sorensen P.M."/>
            <person name="Baidoo E.E."/>
            <person name="De Carvalho A.C."/>
            <person name="Riley R."/>
            <person name="Lipzen A."/>
            <person name="He G."/>
            <person name="Yan M."/>
            <person name="Haridas S."/>
            <person name="Daum C."/>
            <person name="Yoshinaga Y."/>
            <person name="Ng V."/>
            <person name="Grigoriev I.V."/>
            <person name="Munk R."/>
            <person name="Nuraida L."/>
            <person name="Wijaya C.H."/>
            <person name="Morales P.-C."/>
            <person name="Keasling J.D."/>
        </authorList>
    </citation>
    <scope>NUCLEOTIDE SEQUENCE [LARGE SCALE GENOMIC DNA]</scope>
    <source>
        <strain evidence="1 2">FGSC 2613</strain>
    </source>
</reference>
<dbReference type="Proteomes" id="UP001451303">
    <property type="component" value="Unassembled WGS sequence"/>
</dbReference>
<keyword evidence="2" id="KW-1185">Reference proteome</keyword>
<dbReference type="PANTHER" id="PTHR38846">
    <property type="entry name" value="C3H1-TYPE DOMAIN-CONTAINING PROTEIN"/>
    <property type="match status" value="1"/>
</dbReference>